<accession>A0A3P3E0G5</accession>
<protein>
    <submittedName>
        <fullName evidence="1">Uncharacterized protein</fullName>
    </submittedName>
</protein>
<dbReference type="RefSeq" id="WP_124962226.1">
    <property type="nucleotide sequence ID" value="NZ_RQXU01000047.1"/>
</dbReference>
<evidence type="ECO:0000313" key="2">
    <source>
        <dbReference type="Proteomes" id="UP000271590"/>
    </source>
</evidence>
<dbReference type="EMBL" id="RQXU01000047">
    <property type="protein sequence ID" value="RRH79724.1"/>
    <property type="molecule type" value="Genomic_DNA"/>
</dbReference>
<evidence type="ECO:0000313" key="1">
    <source>
        <dbReference type="EMBL" id="RRH79724.1"/>
    </source>
</evidence>
<reference evidence="1 2" key="1">
    <citation type="submission" date="2018-11" db="EMBL/GenBank/DDBJ databases">
        <title>The genome of Variovorax sp T529.</title>
        <authorList>
            <person name="Gao J."/>
        </authorList>
    </citation>
    <scope>NUCLEOTIDE SEQUENCE [LARGE SCALE GENOMIC DNA]</scope>
    <source>
        <strain evidence="1 2">T529</strain>
    </source>
</reference>
<dbReference type="Proteomes" id="UP000271590">
    <property type="component" value="Unassembled WGS sequence"/>
</dbReference>
<organism evidence="1 2">
    <name type="scientific">Variovorax beijingensis</name>
    <dbReference type="NCBI Taxonomy" id="2496117"/>
    <lineage>
        <taxon>Bacteria</taxon>
        <taxon>Pseudomonadati</taxon>
        <taxon>Pseudomonadota</taxon>
        <taxon>Betaproteobacteria</taxon>
        <taxon>Burkholderiales</taxon>
        <taxon>Comamonadaceae</taxon>
        <taxon>Variovorax</taxon>
    </lineage>
</organism>
<comment type="caution">
    <text evidence="1">The sequence shown here is derived from an EMBL/GenBank/DDBJ whole genome shotgun (WGS) entry which is preliminary data.</text>
</comment>
<sequence length="96" mass="10270">MAPPKNPSELEADAVVRAYLRGRTMPAILHSAIVWAVEMRISGDKLSLIDETLMNDIDNHAVSAPTSTAIALQPVPQPSLARHRDAGCEPLAAEGM</sequence>
<name>A0A3P3E0G5_9BURK</name>
<gene>
    <name evidence="1" type="ORF">EH244_31580</name>
</gene>
<proteinExistence type="predicted"/>
<dbReference type="AlphaFoldDB" id="A0A3P3E0G5"/>